<dbReference type="EC" id="2.7.10.1" evidence="10"/>
<evidence type="ECO:0000259" key="9">
    <source>
        <dbReference type="Pfam" id="PF00127"/>
    </source>
</evidence>
<dbReference type="InterPro" id="IPR002386">
    <property type="entry name" value="Amicyanin/Pseudoazurin"/>
</dbReference>
<keyword evidence="5" id="KW-0249">Electron transport</keyword>
<reference evidence="10 11" key="1">
    <citation type="journal article" date="2010" name="J. Bacteriol.">
        <title>Complete genome sequence of "Candidatus Puniceispirillum marinum" IMCC1322, a representative of the SAR116 clade in the Alphaproteobacteria.</title>
        <authorList>
            <person name="Oh H.M."/>
            <person name="Kwon K.K."/>
            <person name="Kang I."/>
            <person name="Kang S.G."/>
            <person name="Lee J.H."/>
            <person name="Kim S.J."/>
            <person name="Cho J.C."/>
        </authorList>
    </citation>
    <scope>NUCLEOTIDE SEQUENCE [LARGE SCALE GENOMIC DNA]</scope>
    <source>
        <strain evidence="10 11">IMCC1322</strain>
    </source>
</reference>
<keyword evidence="4" id="KW-0574">Periplasm</keyword>
<dbReference type="RefSeq" id="WP_013047300.1">
    <property type="nucleotide sequence ID" value="NC_014010.1"/>
</dbReference>
<organism evidence="10 11">
    <name type="scientific">Puniceispirillum marinum (strain IMCC1322)</name>
    <dbReference type="NCBI Taxonomy" id="488538"/>
    <lineage>
        <taxon>Bacteria</taxon>
        <taxon>Pseudomonadati</taxon>
        <taxon>Pseudomonadota</taxon>
        <taxon>Alphaproteobacteria</taxon>
        <taxon>Candidatus Puniceispirillales</taxon>
        <taxon>Candidatus Puniceispirillaceae</taxon>
        <taxon>Candidatus Puniceispirillum</taxon>
    </lineage>
</organism>
<dbReference type="Pfam" id="PF00127">
    <property type="entry name" value="Copper-bind"/>
    <property type="match status" value="1"/>
</dbReference>
<feature type="binding site" evidence="7">
    <location>
        <position position="97"/>
    </location>
    <ligand>
        <name>Cu cation</name>
        <dbReference type="ChEBI" id="CHEBI:23378"/>
    </ligand>
</feature>
<dbReference type="GO" id="GO:0004714">
    <property type="term" value="F:transmembrane receptor protein tyrosine kinase activity"/>
    <property type="evidence" value="ECO:0007669"/>
    <property type="project" value="UniProtKB-EC"/>
</dbReference>
<dbReference type="InterPro" id="IPR008972">
    <property type="entry name" value="Cupredoxin"/>
</dbReference>
<sequence length="139" mass="14981">MKFMLCALIALFVTPAIAADTTIEMLNKDADGNKMVYSQEIAMIDSGDTVTWVPSSKGHNVEIIASPNGMKFKSKNSKEAAITFDAPGIYYYWCTPHKGMGMIGLVVVDGDLSNKDDIAKAKAMGKSKKKLKALLASLS</sequence>
<protein>
    <submittedName>
        <fullName evidence="10">Pseudoazurin</fullName>
        <ecNumber evidence="10">2.7.10.1</ecNumber>
    </submittedName>
</protein>
<evidence type="ECO:0000256" key="8">
    <source>
        <dbReference type="SAM" id="SignalP"/>
    </source>
</evidence>
<accession>D5BQF6</accession>
<evidence type="ECO:0000313" key="11">
    <source>
        <dbReference type="Proteomes" id="UP000007460"/>
    </source>
</evidence>
<feature type="domain" description="Blue (type 1) copper" evidence="9">
    <location>
        <begin position="28"/>
        <end position="108"/>
    </location>
</feature>
<feature type="binding site" evidence="7">
    <location>
        <position position="59"/>
    </location>
    <ligand>
        <name>Cu cation</name>
        <dbReference type="ChEBI" id="CHEBI:23378"/>
    </ligand>
</feature>
<dbReference type="PRINTS" id="PR00155">
    <property type="entry name" value="AMICYANIN"/>
</dbReference>
<dbReference type="eggNOG" id="COG3794">
    <property type="taxonomic scope" value="Bacteria"/>
</dbReference>
<keyword evidence="2" id="KW-0813">Transport</keyword>
<dbReference type="EMBL" id="CP001751">
    <property type="protein sequence ID" value="ADE40674.1"/>
    <property type="molecule type" value="Genomic_DNA"/>
</dbReference>
<evidence type="ECO:0000256" key="4">
    <source>
        <dbReference type="ARBA" id="ARBA00022764"/>
    </source>
</evidence>
<evidence type="ECO:0000256" key="5">
    <source>
        <dbReference type="ARBA" id="ARBA00022982"/>
    </source>
</evidence>
<dbReference type="AlphaFoldDB" id="D5BQF6"/>
<dbReference type="OrthoDB" id="7510199at2"/>
<dbReference type="GO" id="GO:0009055">
    <property type="term" value="F:electron transfer activity"/>
    <property type="evidence" value="ECO:0007669"/>
    <property type="project" value="InterPro"/>
</dbReference>
<evidence type="ECO:0000256" key="3">
    <source>
        <dbReference type="ARBA" id="ARBA00022723"/>
    </source>
</evidence>
<name>D5BQF6_PUNMI</name>
<keyword evidence="8" id="KW-0732">Signal</keyword>
<evidence type="ECO:0000313" key="10">
    <source>
        <dbReference type="EMBL" id="ADE40674.1"/>
    </source>
</evidence>
<evidence type="ECO:0000256" key="1">
    <source>
        <dbReference type="ARBA" id="ARBA00004418"/>
    </source>
</evidence>
<evidence type="ECO:0000256" key="6">
    <source>
        <dbReference type="ARBA" id="ARBA00023008"/>
    </source>
</evidence>
<proteinExistence type="predicted"/>
<dbReference type="InterPro" id="IPR028871">
    <property type="entry name" value="BlueCu_1_BS"/>
</dbReference>
<feature type="binding site" evidence="7">
    <location>
        <position position="94"/>
    </location>
    <ligand>
        <name>Cu cation</name>
        <dbReference type="ChEBI" id="CHEBI:23378"/>
    </ligand>
</feature>
<comment type="cofactor">
    <cofactor evidence="7">
        <name>Cu cation</name>
        <dbReference type="ChEBI" id="CHEBI:23378"/>
    </cofactor>
    <text evidence="7">Binds 1 copper ion per subunit.</text>
</comment>
<dbReference type="InterPro" id="IPR001235">
    <property type="entry name" value="Copper_blue_Plastocyanin"/>
</dbReference>
<dbReference type="GO" id="GO:0042597">
    <property type="term" value="C:periplasmic space"/>
    <property type="evidence" value="ECO:0007669"/>
    <property type="project" value="UniProtKB-SubCell"/>
</dbReference>
<dbReference type="InterPro" id="IPR000923">
    <property type="entry name" value="BlueCu_1"/>
</dbReference>
<feature type="chain" id="PRO_5005342888" evidence="8">
    <location>
        <begin position="19"/>
        <end position="139"/>
    </location>
</feature>
<dbReference type="Gene3D" id="2.60.40.420">
    <property type="entry name" value="Cupredoxins - blue copper proteins"/>
    <property type="match status" value="1"/>
</dbReference>
<dbReference type="HOGENOM" id="CLU_124330_0_0_5"/>
<dbReference type="SUPFAM" id="SSF49503">
    <property type="entry name" value="Cupredoxins"/>
    <property type="match status" value="1"/>
</dbReference>
<keyword evidence="11" id="KW-1185">Reference proteome</keyword>
<dbReference type="PRINTS" id="PR00156">
    <property type="entry name" value="COPPERBLUE"/>
</dbReference>
<keyword evidence="6 7" id="KW-0186">Copper</keyword>
<feature type="signal peptide" evidence="8">
    <location>
        <begin position="1"/>
        <end position="18"/>
    </location>
</feature>
<dbReference type="KEGG" id="apb:SAR116_2432"/>
<evidence type="ECO:0000256" key="2">
    <source>
        <dbReference type="ARBA" id="ARBA00022448"/>
    </source>
</evidence>
<keyword evidence="10" id="KW-0808">Transferase</keyword>
<dbReference type="GO" id="GO:0005507">
    <property type="term" value="F:copper ion binding"/>
    <property type="evidence" value="ECO:0007669"/>
    <property type="project" value="InterPro"/>
</dbReference>
<comment type="subcellular location">
    <subcellularLocation>
        <location evidence="1">Periplasm</location>
    </subcellularLocation>
</comment>
<dbReference type="STRING" id="488538.SAR116_2432"/>
<keyword evidence="3 7" id="KW-0479">Metal-binding</keyword>
<evidence type="ECO:0000256" key="7">
    <source>
        <dbReference type="PIRSR" id="PIRSR602386-1"/>
    </source>
</evidence>
<feature type="binding site" evidence="7">
    <location>
        <position position="102"/>
    </location>
    <ligand>
        <name>Cu cation</name>
        <dbReference type="ChEBI" id="CHEBI:23378"/>
    </ligand>
</feature>
<dbReference type="PROSITE" id="PS00196">
    <property type="entry name" value="COPPER_BLUE"/>
    <property type="match status" value="1"/>
</dbReference>
<gene>
    <name evidence="10" type="ordered locus">SAR116_2432</name>
</gene>
<dbReference type="Proteomes" id="UP000007460">
    <property type="component" value="Chromosome"/>
</dbReference>